<proteinExistence type="predicted"/>
<keyword evidence="2" id="KW-1185">Reference proteome</keyword>
<organism evidence="1 2">
    <name type="scientific">Manihot esculenta</name>
    <name type="common">Cassava</name>
    <name type="synonym">Jatropha manihot</name>
    <dbReference type="NCBI Taxonomy" id="3983"/>
    <lineage>
        <taxon>Eukaryota</taxon>
        <taxon>Viridiplantae</taxon>
        <taxon>Streptophyta</taxon>
        <taxon>Embryophyta</taxon>
        <taxon>Tracheophyta</taxon>
        <taxon>Spermatophyta</taxon>
        <taxon>Magnoliopsida</taxon>
        <taxon>eudicotyledons</taxon>
        <taxon>Gunneridae</taxon>
        <taxon>Pentapetalae</taxon>
        <taxon>rosids</taxon>
        <taxon>fabids</taxon>
        <taxon>Malpighiales</taxon>
        <taxon>Euphorbiaceae</taxon>
        <taxon>Crotonoideae</taxon>
        <taxon>Manihoteae</taxon>
        <taxon>Manihot</taxon>
    </lineage>
</organism>
<gene>
    <name evidence="1" type="ORF">MANES_17G032305v8</name>
</gene>
<sequence length="69" mass="7536">MVDQIVACFPSTSLRFPSLPIFRIANESATGLSLLATQTTLRLKNPNSKISPDEVSVCPCNNDEEEVIL</sequence>
<protein>
    <submittedName>
        <fullName evidence="1">Uncharacterized protein</fullName>
    </submittedName>
</protein>
<dbReference type="EMBL" id="CM004403">
    <property type="protein sequence ID" value="KAG8634424.1"/>
    <property type="molecule type" value="Genomic_DNA"/>
</dbReference>
<accession>A0ACB7G3H1</accession>
<evidence type="ECO:0000313" key="1">
    <source>
        <dbReference type="EMBL" id="KAG8634424.1"/>
    </source>
</evidence>
<name>A0ACB7G3H1_MANES</name>
<reference evidence="2" key="1">
    <citation type="journal article" date="2016" name="Nat. Biotechnol.">
        <title>Sequencing wild and cultivated cassava and related species reveals extensive interspecific hybridization and genetic diversity.</title>
        <authorList>
            <person name="Bredeson J.V."/>
            <person name="Lyons J.B."/>
            <person name="Prochnik S.E."/>
            <person name="Wu G.A."/>
            <person name="Ha C.M."/>
            <person name="Edsinger-Gonzales E."/>
            <person name="Grimwood J."/>
            <person name="Schmutz J."/>
            <person name="Rabbi I.Y."/>
            <person name="Egesi C."/>
            <person name="Nauluvula P."/>
            <person name="Lebot V."/>
            <person name="Ndunguru J."/>
            <person name="Mkamilo G."/>
            <person name="Bart R.S."/>
            <person name="Setter T.L."/>
            <person name="Gleadow R.M."/>
            <person name="Kulakow P."/>
            <person name="Ferguson M.E."/>
            <person name="Rounsley S."/>
            <person name="Rokhsar D.S."/>
        </authorList>
    </citation>
    <scope>NUCLEOTIDE SEQUENCE [LARGE SCALE GENOMIC DNA]</scope>
    <source>
        <strain evidence="2">cv. AM560-2</strain>
    </source>
</reference>
<dbReference type="Proteomes" id="UP000091857">
    <property type="component" value="Chromosome 17"/>
</dbReference>
<comment type="caution">
    <text evidence="1">The sequence shown here is derived from an EMBL/GenBank/DDBJ whole genome shotgun (WGS) entry which is preliminary data.</text>
</comment>
<evidence type="ECO:0000313" key="2">
    <source>
        <dbReference type="Proteomes" id="UP000091857"/>
    </source>
</evidence>